<dbReference type="InterPro" id="IPR005123">
    <property type="entry name" value="Oxoglu/Fe-dep_dioxygenase_dom"/>
</dbReference>
<organism evidence="8 9">
    <name type="scientific">Cyclotella cryptica</name>
    <dbReference type="NCBI Taxonomy" id="29204"/>
    <lineage>
        <taxon>Eukaryota</taxon>
        <taxon>Sar</taxon>
        <taxon>Stramenopiles</taxon>
        <taxon>Ochrophyta</taxon>
        <taxon>Bacillariophyta</taxon>
        <taxon>Coscinodiscophyceae</taxon>
        <taxon>Thalassiosirophycidae</taxon>
        <taxon>Stephanodiscales</taxon>
        <taxon>Stephanodiscaceae</taxon>
        <taxon>Cyclotella</taxon>
    </lineage>
</organism>
<dbReference type="EMBL" id="JABMIG020000186">
    <property type="protein sequence ID" value="KAL3786880.1"/>
    <property type="molecule type" value="Genomic_DNA"/>
</dbReference>
<keyword evidence="5" id="KW-0560">Oxidoreductase</keyword>
<dbReference type="Gene3D" id="2.60.120.620">
    <property type="entry name" value="q2cbj1_9rhob like domain"/>
    <property type="match status" value="1"/>
</dbReference>
<evidence type="ECO:0000256" key="1">
    <source>
        <dbReference type="ARBA" id="ARBA00001961"/>
    </source>
</evidence>
<dbReference type="PANTHER" id="PTHR12907:SF26">
    <property type="entry name" value="HIF PROLYL HYDROXYLASE, ISOFORM C"/>
    <property type="match status" value="1"/>
</dbReference>
<evidence type="ECO:0000256" key="2">
    <source>
        <dbReference type="ARBA" id="ARBA00022723"/>
    </source>
</evidence>
<evidence type="ECO:0000313" key="9">
    <source>
        <dbReference type="Proteomes" id="UP001516023"/>
    </source>
</evidence>
<comment type="cofactor">
    <cofactor evidence="1">
        <name>L-ascorbate</name>
        <dbReference type="ChEBI" id="CHEBI:38290"/>
    </cofactor>
</comment>
<proteinExistence type="predicted"/>
<accession>A0ABD3PFJ8</accession>
<keyword evidence="2" id="KW-0479">Metal-binding</keyword>
<dbReference type="GO" id="GO:0051213">
    <property type="term" value="F:dioxygenase activity"/>
    <property type="evidence" value="ECO:0007669"/>
    <property type="project" value="UniProtKB-KW"/>
</dbReference>
<gene>
    <name evidence="8" type="ORF">HJC23_013801</name>
</gene>
<keyword evidence="4" id="KW-0223">Dioxygenase</keyword>
<dbReference type="InterPro" id="IPR051559">
    <property type="entry name" value="HIF_prolyl_hydroxylases"/>
</dbReference>
<dbReference type="AlphaFoldDB" id="A0ABD3PFJ8"/>
<comment type="caution">
    <text evidence="8">The sequence shown here is derived from an EMBL/GenBank/DDBJ whole genome shotgun (WGS) entry which is preliminary data.</text>
</comment>
<evidence type="ECO:0000256" key="6">
    <source>
        <dbReference type="ARBA" id="ARBA00023004"/>
    </source>
</evidence>
<name>A0ABD3PFJ8_9STRA</name>
<evidence type="ECO:0000256" key="4">
    <source>
        <dbReference type="ARBA" id="ARBA00022964"/>
    </source>
</evidence>
<dbReference type="PANTHER" id="PTHR12907">
    <property type="entry name" value="EGL NINE HOMOLOG-RELATED"/>
    <property type="match status" value="1"/>
</dbReference>
<evidence type="ECO:0000256" key="3">
    <source>
        <dbReference type="ARBA" id="ARBA00022896"/>
    </source>
</evidence>
<dbReference type="SMART" id="SM00702">
    <property type="entry name" value="P4Hc"/>
    <property type="match status" value="1"/>
</dbReference>
<evidence type="ECO:0000259" key="7">
    <source>
        <dbReference type="PROSITE" id="PS51471"/>
    </source>
</evidence>
<dbReference type="InterPro" id="IPR044862">
    <property type="entry name" value="Pro_4_hyd_alph_FE2OG_OXY"/>
</dbReference>
<reference evidence="8 9" key="1">
    <citation type="journal article" date="2020" name="G3 (Bethesda)">
        <title>Improved Reference Genome for Cyclotella cryptica CCMP332, a Model for Cell Wall Morphogenesis, Salinity Adaptation, and Lipid Production in Diatoms (Bacillariophyta).</title>
        <authorList>
            <person name="Roberts W.R."/>
            <person name="Downey K.M."/>
            <person name="Ruck E.C."/>
            <person name="Traller J.C."/>
            <person name="Alverson A.J."/>
        </authorList>
    </citation>
    <scope>NUCLEOTIDE SEQUENCE [LARGE SCALE GENOMIC DNA]</scope>
    <source>
        <strain evidence="8 9">CCMP332</strain>
    </source>
</reference>
<dbReference type="GO" id="GO:0046872">
    <property type="term" value="F:metal ion binding"/>
    <property type="evidence" value="ECO:0007669"/>
    <property type="project" value="UniProtKB-KW"/>
</dbReference>
<dbReference type="Pfam" id="PF13640">
    <property type="entry name" value="2OG-FeII_Oxy_3"/>
    <property type="match status" value="1"/>
</dbReference>
<dbReference type="PROSITE" id="PS51471">
    <property type="entry name" value="FE2OG_OXY"/>
    <property type="match status" value="1"/>
</dbReference>
<evidence type="ECO:0000256" key="5">
    <source>
        <dbReference type="ARBA" id="ARBA00023002"/>
    </source>
</evidence>
<sequence length="362" mass="40597">MFRLVSSSTRPCLRRFRLRSVSSVSSDASQRQVPCRRNTASFFSASSCTQQCRVPITVRSVRAHQEHKRQDARHFSSDADDIPTPTISAAQLQDTLLHLAPSISHHLATYGYYTTTNFLQSSSVSILRSQAITLRKQGRYEQSYSEKLEGHTIRRFDKRGVYACEPDGRDYYTAPDLITYIATLLRTLPEALNGESFTKEMDLSPSSFNAKLAVSTAGGSRYPCHIDNPVGNDGGDVRKLTCILYLNPGWVEGEGGEIRLFVKEDDGGHVERKDAVKKVDLSPVGGRLLLFWSDEIPHEVLTTKSSVLSPQTIQESEHDLSESTYSESDRYALTVWIPTENRGVLHDERSKFVDLKDLVQFG</sequence>
<dbReference type="GO" id="GO:0031418">
    <property type="term" value="F:L-ascorbic acid binding"/>
    <property type="evidence" value="ECO:0007669"/>
    <property type="project" value="UniProtKB-KW"/>
</dbReference>
<keyword evidence="3" id="KW-0847">Vitamin C</keyword>
<protein>
    <recommendedName>
        <fullName evidence="7">Fe2OG dioxygenase domain-containing protein</fullName>
    </recommendedName>
</protein>
<feature type="domain" description="Fe2OG dioxygenase" evidence="7">
    <location>
        <begin position="204"/>
        <end position="339"/>
    </location>
</feature>
<dbReference type="InterPro" id="IPR006620">
    <property type="entry name" value="Pro_4_hyd_alph"/>
</dbReference>
<keyword evidence="9" id="KW-1185">Reference proteome</keyword>
<dbReference type="Proteomes" id="UP001516023">
    <property type="component" value="Unassembled WGS sequence"/>
</dbReference>
<keyword evidence="6" id="KW-0408">Iron</keyword>
<evidence type="ECO:0000313" key="8">
    <source>
        <dbReference type="EMBL" id="KAL3786880.1"/>
    </source>
</evidence>